<accession>A0A0N4WKE3</accession>
<dbReference type="EMBL" id="UZAF01017596">
    <property type="protein sequence ID" value="VDO43141.1"/>
    <property type="molecule type" value="Genomic_DNA"/>
</dbReference>
<reference evidence="2 3" key="2">
    <citation type="submission" date="2018-11" db="EMBL/GenBank/DDBJ databases">
        <authorList>
            <consortium name="Pathogen Informatics"/>
        </authorList>
    </citation>
    <scope>NUCLEOTIDE SEQUENCE [LARGE SCALE GENOMIC DNA]</scope>
    <source>
        <strain evidence="2 3">MHpl1</strain>
    </source>
</reference>
<evidence type="ECO:0000313" key="4">
    <source>
        <dbReference type="WBParaSite" id="HPLM_0001154701-mRNA-1"/>
    </source>
</evidence>
<protein>
    <submittedName>
        <fullName evidence="4">Sugar phosphate isomerase/epimerase</fullName>
    </submittedName>
</protein>
<keyword evidence="3" id="KW-1185">Reference proteome</keyword>
<gene>
    <name evidence="2" type="ORF">HPLM_LOCUS11539</name>
</gene>
<evidence type="ECO:0000313" key="3">
    <source>
        <dbReference type="Proteomes" id="UP000268014"/>
    </source>
</evidence>
<dbReference type="OrthoDB" id="6619372at2759"/>
<dbReference type="Proteomes" id="UP000268014">
    <property type="component" value="Unassembled WGS sequence"/>
</dbReference>
<evidence type="ECO:0000313" key="2">
    <source>
        <dbReference type="EMBL" id="VDO43141.1"/>
    </source>
</evidence>
<sequence>MKLLSVCAPTGAYGNDDVEELYDALENAMNSPSKGTYVACAHDYNAHLGRGESGENHVGPHGIPGRSNRRETLAQFCE</sequence>
<dbReference type="WBParaSite" id="HPLM_0001154701-mRNA-1">
    <property type="protein sequence ID" value="HPLM_0001154701-mRNA-1"/>
    <property type="gene ID" value="HPLM_0001154701"/>
</dbReference>
<reference evidence="4" key="1">
    <citation type="submission" date="2017-02" db="UniProtKB">
        <authorList>
            <consortium name="WormBaseParasite"/>
        </authorList>
    </citation>
    <scope>IDENTIFICATION</scope>
</reference>
<feature type="region of interest" description="Disordered" evidence="1">
    <location>
        <begin position="50"/>
        <end position="78"/>
    </location>
</feature>
<proteinExistence type="predicted"/>
<name>A0A0N4WKE3_HAEPC</name>
<evidence type="ECO:0000256" key="1">
    <source>
        <dbReference type="SAM" id="MobiDB-lite"/>
    </source>
</evidence>
<organism evidence="4">
    <name type="scientific">Haemonchus placei</name>
    <name type="common">Barber's pole worm</name>
    <dbReference type="NCBI Taxonomy" id="6290"/>
    <lineage>
        <taxon>Eukaryota</taxon>
        <taxon>Metazoa</taxon>
        <taxon>Ecdysozoa</taxon>
        <taxon>Nematoda</taxon>
        <taxon>Chromadorea</taxon>
        <taxon>Rhabditida</taxon>
        <taxon>Rhabditina</taxon>
        <taxon>Rhabditomorpha</taxon>
        <taxon>Strongyloidea</taxon>
        <taxon>Trichostrongylidae</taxon>
        <taxon>Haemonchus</taxon>
    </lineage>
</organism>
<dbReference type="AlphaFoldDB" id="A0A0N4WKE3"/>